<accession>A0AB74F854</accession>
<protein>
    <submittedName>
        <fullName evidence="9">LPXTG-motif cell wall anchor domain-containing protein/fimbrial isopeptide formation D2 domain-containing protein</fullName>
    </submittedName>
</protein>
<name>A0AB74F854_9FIRM</name>
<feature type="domain" description="SpaA-like prealbumin fold" evidence="8">
    <location>
        <begin position="363"/>
        <end position="467"/>
    </location>
</feature>
<dbReference type="InterPro" id="IPR041033">
    <property type="entry name" value="SpaA_PFL_dom_1"/>
</dbReference>
<evidence type="ECO:0000313" key="9">
    <source>
        <dbReference type="EMBL" id="SHM51477.1"/>
    </source>
</evidence>
<evidence type="ECO:0000259" key="8">
    <source>
        <dbReference type="Pfam" id="PF17802"/>
    </source>
</evidence>
<feature type="transmembrane region" description="Helical" evidence="5">
    <location>
        <begin position="516"/>
        <end position="536"/>
    </location>
</feature>
<evidence type="ECO:0000256" key="1">
    <source>
        <dbReference type="ARBA" id="ARBA00022512"/>
    </source>
</evidence>
<dbReference type="NCBIfam" id="NF033902">
    <property type="entry name" value="iso_D2_wall_anc"/>
    <property type="match status" value="1"/>
</dbReference>
<keyword evidence="2" id="KW-0964">Secreted</keyword>
<dbReference type="InterPro" id="IPR019931">
    <property type="entry name" value="LPXTG_anchor"/>
</dbReference>
<dbReference type="InterPro" id="IPR013783">
    <property type="entry name" value="Ig-like_fold"/>
</dbReference>
<dbReference type="Gene3D" id="2.60.40.10">
    <property type="entry name" value="Immunoglobulins"/>
    <property type="match status" value="2"/>
</dbReference>
<evidence type="ECO:0000256" key="2">
    <source>
        <dbReference type="ARBA" id="ARBA00022525"/>
    </source>
</evidence>
<dbReference type="NCBIfam" id="TIGR04226">
    <property type="entry name" value="RrgB_K2N_iso_D2"/>
    <property type="match status" value="1"/>
</dbReference>
<evidence type="ECO:0000313" key="10">
    <source>
        <dbReference type="Proteomes" id="UP000184012"/>
    </source>
</evidence>
<evidence type="ECO:0000256" key="5">
    <source>
        <dbReference type="SAM" id="Phobius"/>
    </source>
</evidence>
<evidence type="ECO:0000256" key="3">
    <source>
        <dbReference type="ARBA" id="ARBA00022729"/>
    </source>
</evidence>
<proteinExistence type="predicted"/>
<dbReference type="Pfam" id="PF16555">
    <property type="entry name" value="GramPos_pilinD1"/>
    <property type="match status" value="1"/>
</dbReference>
<dbReference type="InterPro" id="IPR032364">
    <property type="entry name" value="GramPos_pilinD1_N"/>
</dbReference>
<reference evidence="9 10" key="1">
    <citation type="submission" date="2016-11" db="EMBL/GenBank/DDBJ databases">
        <authorList>
            <person name="Varghese N."/>
            <person name="Submissions S."/>
        </authorList>
    </citation>
    <scope>NUCLEOTIDE SEQUENCE [LARGE SCALE GENOMIC DNA]</scope>
    <source>
        <strain evidence="9 10">FD</strain>
    </source>
</reference>
<dbReference type="RefSeq" id="WP_073383581.1">
    <property type="nucleotide sequence ID" value="NZ_CAUEPJ010000112.1"/>
</dbReference>
<dbReference type="Pfam" id="PF17802">
    <property type="entry name" value="SpaA"/>
    <property type="match status" value="1"/>
</dbReference>
<evidence type="ECO:0000259" key="7">
    <source>
        <dbReference type="Pfam" id="PF16555"/>
    </source>
</evidence>
<keyword evidence="5" id="KW-0472">Membrane</keyword>
<dbReference type="NCBIfam" id="TIGR01167">
    <property type="entry name" value="LPXTG_anchor"/>
    <property type="match status" value="1"/>
</dbReference>
<keyword evidence="1" id="KW-0134">Cell wall</keyword>
<keyword evidence="5" id="KW-1133">Transmembrane helix</keyword>
<feature type="domain" description="Gram-positive pilin subunit D1 N-terminal" evidence="7">
    <location>
        <begin position="36"/>
        <end position="193"/>
    </location>
</feature>
<evidence type="ECO:0000256" key="4">
    <source>
        <dbReference type="ARBA" id="ARBA00023088"/>
    </source>
</evidence>
<evidence type="ECO:0000259" key="6">
    <source>
        <dbReference type="Pfam" id="PF00746"/>
    </source>
</evidence>
<keyword evidence="4" id="KW-0572">Peptidoglycan-anchor</keyword>
<keyword evidence="5" id="KW-0812">Transmembrane</keyword>
<dbReference type="Pfam" id="PF00746">
    <property type="entry name" value="Gram_pos_anchor"/>
    <property type="match status" value="1"/>
</dbReference>
<dbReference type="InterPro" id="IPR026466">
    <property type="entry name" value="Fim_isopep_form_D2_dom"/>
</dbReference>
<dbReference type="AlphaFoldDB" id="A0AB74F854"/>
<dbReference type="InterPro" id="IPR048052">
    <property type="entry name" value="FM1-like"/>
</dbReference>
<dbReference type="EMBL" id="FRBP01000019">
    <property type="protein sequence ID" value="SHM51477.1"/>
    <property type="molecule type" value="Genomic_DNA"/>
</dbReference>
<dbReference type="Gene3D" id="2.60.40.740">
    <property type="match status" value="1"/>
</dbReference>
<organism evidence="9 10">
    <name type="scientific">Eubacterium callanderi</name>
    <dbReference type="NCBI Taxonomy" id="53442"/>
    <lineage>
        <taxon>Bacteria</taxon>
        <taxon>Bacillati</taxon>
        <taxon>Bacillota</taxon>
        <taxon>Clostridia</taxon>
        <taxon>Eubacteriales</taxon>
        <taxon>Eubacteriaceae</taxon>
        <taxon>Eubacterium</taxon>
    </lineage>
</organism>
<dbReference type="Proteomes" id="UP000184012">
    <property type="component" value="Unassembled WGS sequence"/>
</dbReference>
<comment type="caution">
    <text evidence="9">The sequence shown here is derived from an EMBL/GenBank/DDBJ whole genome shotgun (WGS) entry which is preliminary data.</text>
</comment>
<feature type="domain" description="Gram-positive cocci surface proteins LPxTG" evidence="6">
    <location>
        <begin position="507"/>
        <end position="539"/>
    </location>
</feature>
<sequence length="542" mass="58013">MKKTSKLVKIKSILAVVLILFTVMMSLPVTTLAANNGTLNIHKLDSTGVTESEKEAGKVYKEVNGLYHAYLENAAYSAYKIGTFEQTADPVKVTYTPVSGLVDKSGAAITELNASTDPSNIDVAGLNVAAQGTTTASGPLVFGSLNEFSVYLIKETSLPEGVHGATDFIVTIPMFNKDNNTWEFSVDAYPKNTFANASIEKTIVSGADGSGDNIFYANIGDVLNYQVKVAVPSDIDNGLYTQFNIVDTSSQYLQIDTATITVKGTPSAGGADYVLSVANGDFTVDYLSNVLTLSFTDTGIDKLGNSDTLQVNYDTKILEGAMNEKGGLKNDIALNLKTKDKDVDPIKPDPDKPTPVVKIYSYGVKKLGDGGTPLADATFVLAEKNSSGDYTYLIYNSTTGLWTNASSIDNATPFKTETSGTDINSEAILQFRNLSKDNTYYLFETSAPTGYIILPNPVEIIATDASTDKVYDSFILNDTTGNYDYVAGVGFSKTIENLLESKNPGILPSTGGQGTYIFIATGIALIGLAAFLTIYYRKKTNA</sequence>
<gene>
    <name evidence="9" type="ORF">SAMN04515649_11917</name>
</gene>
<keyword evidence="3" id="KW-0732">Signal</keyword>